<dbReference type="EMBL" id="CM020618">
    <property type="protein sequence ID" value="KAK1858843.1"/>
    <property type="molecule type" value="Genomic_DNA"/>
</dbReference>
<evidence type="ECO:0000313" key="1">
    <source>
        <dbReference type="EMBL" id="KAK1858843.1"/>
    </source>
</evidence>
<evidence type="ECO:0000313" key="2">
    <source>
        <dbReference type="Proteomes" id="UP000798662"/>
    </source>
</evidence>
<protein>
    <submittedName>
        <fullName evidence="1">Uncharacterized protein</fullName>
    </submittedName>
</protein>
<sequence>MATATALASSRLATTSPATTITLKGSTALVTEFFHYAVNSVLFQRGIYPPETFTRVAKYGLTMLVTTEAALTDYLSATLGQVAEWLGRGELQALVLAVASVETGAVVERWVFDVEASDDGEGKEGGATAAAASGGGGGIKAPKEEKAVTAEIQAIIRQITASITFLPLLEDACTFDLIFYVSAAAATPDECEESGGRCVVNAQQVQLRSFDTGVHRVHTLVAYARQEE</sequence>
<proteinExistence type="predicted"/>
<reference evidence="1" key="1">
    <citation type="submission" date="2019-11" db="EMBL/GenBank/DDBJ databases">
        <title>Nori genome reveals adaptations in red seaweeds to the harsh intertidal environment.</title>
        <authorList>
            <person name="Wang D."/>
            <person name="Mao Y."/>
        </authorList>
    </citation>
    <scope>NUCLEOTIDE SEQUENCE</scope>
    <source>
        <tissue evidence="1">Gametophyte</tissue>
    </source>
</reference>
<organism evidence="1 2">
    <name type="scientific">Pyropia yezoensis</name>
    <name type="common">Susabi-nori</name>
    <name type="synonym">Porphyra yezoensis</name>
    <dbReference type="NCBI Taxonomy" id="2788"/>
    <lineage>
        <taxon>Eukaryota</taxon>
        <taxon>Rhodophyta</taxon>
        <taxon>Bangiophyceae</taxon>
        <taxon>Bangiales</taxon>
        <taxon>Bangiaceae</taxon>
        <taxon>Pyropia</taxon>
    </lineage>
</organism>
<gene>
    <name evidence="1" type="ORF">I4F81_001443</name>
</gene>
<keyword evidence="2" id="KW-1185">Reference proteome</keyword>
<name>A0ACC3BMN5_PYRYE</name>
<comment type="caution">
    <text evidence="1">The sequence shown here is derived from an EMBL/GenBank/DDBJ whole genome shotgun (WGS) entry which is preliminary data.</text>
</comment>
<accession>A0ACC3BMN5</accession>
<dbReference type="Proteomes" id="UP000798662">
    <property type="component" value="Chromosome 1"/>
</dbReference>